<dbReference type="EC" id="3.1.3.48" evidence="5"/>
<evidence type="ECO:0000256" key="2">
    <source>
        <dbReference type="ARBA" id="ARBA00022801"/>
    </source>
</evidence>
<comment type="caution">
    <text evidence="6">The sequence shown here is derived from an EMBL/GenBank/DDBJ whole genome shotgun (WGS) entry which is preliminary data.</text>
</comment>
<gene>
    <name evidence="6" type="ORF">LZ480_03850</name>
</gene>
<dbReference type="PANTHER" id="PTHR39181">
    <property type="entry name" value="TYROSINE-PROTEIN PHOSPHATASE YWQE"/>
    <property type="match status" value="1"/>
</dbReference>
<evidence type="ECO:0000256" key="3">
    <source>
        <dbReference type="ARBA" id="ARBA00022912"/>
    </source>
</evidence>
<dbReference type="RefSeq" id="WP_241368059.1">
    <property type="nucleotide sequence ID" value="NZ_JAKZFC010000001.1"/>
</dbReference>
<dbReference type="EMBL" id="JAKZFC010000001">
    <property type="protein sequence ID" value="MCH7321015.1"/>
    <property type="molecule type" value="Genomic_DNA"/>
</dbReference>
<proteinExistence type="inferred from homology"/>
<accession>A0ABS9UA38</accession>
<reference evidence="6 7" key="1">
    <citation type="submission" date="2022-03" db="EMBL/GenBank/DDBJ databases">
        <authorList>
            <person name="Jo J.-H."/>
            <person name="Im W.-T."/>
        </authorList>
    </citation>
    <scope>NUCLEOTIDE SEQUENCE [LARGE SCALE GENOMIC DNA]</scope>
    <source>
        <strain evidence="6 7">MA9</strain>
    </source>
</reference>
<dbReference type="InterPro" id="IPR016195">
    <property type="entry name" value="Pol/histidinol_Pase-like"/>
</dbReference>
<evidence type="ECO:0000256" key="1">
    <source>
        <dbReference type="ARBA" id="ARBA00005750"/>
    </source>
</evidence>
<dbReference type="Gene3D" id="3.20.20.140">
    <property type="entry name" value="Metal-dependent hydrolases"/>
    <property type="match status" value="1"/>
</dbReference>
<dbReference type="PIRSF" id="PIRSF016557">
    <property type="entry name" value="Caps_synth_CpsB"/>
    <property type="match status" value="1"/>
</dbReference>
<sequence>MVDMHCHIIWNEDDGPRSMVESMKLIEQAVKEGITALIATSHSNHPQYDVGYNVVSNQIDILQNELINNKIPLTLYTGHEVRLTEKIIPLYQANQIHTLANSQFLLLELPSYTVPSYIDHIIHALLMEGITPIIAHPERNKAIAENPNRLVQLIRQGAFSQITAGSLTGHFGRTVQKLSLDLVRANLVHVYGSDAHNLTTRPFLFDQGLCYLEKKKELDAVDILLENNARILKNMPFSVNEPEEIATPKWWKIY</sequence>
<dbReference type="InterPro" id="IPR016667">
    <property type="entry name" value="Caps_polysacc_synth_CpsB/CapC"/>
</dbReference>
<keyword evidence="3 5" id="KW-0904">Protein phosphatase</keyword>
<dbReference type="Pfam" id="PF19567">
    <property type="entry name" value="CpsB_CapC"/>
    <property type="match status" value="1"/>
</dbReference>
<evidence type="ECO:0000313" key="7">
    <source>
        <dbReference type="Proteomes" id="UP001316087"/>
    </source>
</evidence>
<evidence type="ECO:0000256" key="4">
    <source>
        <dbReference type="ARBA" id="ARBA00051722"/>
    </source>
</evidence>
<organism evidence="6 7">
    <name type="scientific">Solibacillus palustris</name>
    <dbReference type="NCBI Taxonomy" id="2908203"/>
    <lineage>
        <taxon>Bacteria</taxon>
        <taxon>Bacillati</taxon>
        <taxon>Bacillota</taxon>
        <taxon>Bacilli</taxon>
        <taxon>Bacillales</taxon>
        <taxon>Caryophanaceae</taxon>
        <taxon>Solibacillus</taxon>
    </lineage>
</organism>
<keyword evidence="7" id="KW-1185">Reference proteome</keyword>
<dbReference type="SUPFAM" id="SSF89550">
    <property type="entry name" value="PHP domain-like"/>
    <property type="match status" value="1"/>
</dbReference>
<dbReference type="Proteomes" id="UP001316087">
    <property type="component" value="Unassembled WGS sequence"/>
</dbReference>
<dbReference type="PANTHER" id="PTHR39181:SF1">
    <property type="entry name" value="TYROSINE-PROTEIN PHOSPHATASE YWQE"/>
    <property type="match status" value="1"/>
</dbReference>
<evidence type="ECO:0000256" key="5">
    <source>
        <dbReference type="PIRNR" id="PIRNR016557"/>
    </source>
</evidence>
<name>A0ABS9UA38_9BACL</name>
<comment type="similarity">
    <text evidence="1 5">Belongs to the metallo-dependent hydrolases superfamily. CpsB/CapC family.</text>
</comment>
<comment type="catalytic activity">
    <reaction evidence="4 5">
        <text>O-phospho-L-tyrosyl-[protein] + H2O = L-tyrosyl-[protein] + phosphate</text>
        <dbReference type="Rhea" id="RHEA:10684"/>
        <dbReference type="Rhea" id="RHEA-COMP:10136"/>
        <dbReference type="Rhea" id="RHEA-COMP:20101"/>
        <dbReference type="ChEBI" id="CHEBI:15377"/>
        <dbReference type="ChEBI" id="CHEBI:43474"/>
        <dbReference type="ChEBI" id="CHEBI:46858"/>
        <dbReference type="ChEBI" id="CHEBI:61978"/>
        <dbReference type="EC" id="3.1.3.48"/>
    </reaction>
</comment>
<keyword evidence="2 5" id="KW-0378">Hydrolase</keyword>
<protein>
    <recommendedName>
        <fullName evidence="5">Tyrosine-protein phosphatase</fullName>
        <ecNumber evidence="5">3.1.3.48</ecNumber>
    </recommendedName>
</protein>
<evidence type="ECO:0000313" key="6">
    <source>
        <dbReference type="EMBL" id="MCH7321015.1"/>
    </source>
</evidence>